<keyword evidence="1" id="KW-0812">Transmembrane</keyword>
<accession>A0A3B0ZXZ4</accession>
<name>A0A3B0ZXZ4_9ZZZZ</name>
<feature type="transmembrane region" description="Helical" evidence="1">
    <location>
        <begin position="108"/>
        <end position="126"/>
    </location>
</feature>
<feature type="transmembrane region" description="Helical" evidence="1">
    <location>
        <begin position="146"/>
        <end position="167"/>
    </location>
</feature>
<evidence type="ECO:0008006" key="3">
    <source>
        <dbReference type="Google" id="ProtNLM"/>
    </source>
</evidence>
<dbReference type="InterPro" id="IPR025291">
    <property type="entry name" value="DUF4153"/>
</dbReference>
<dbReference type="EMBL" id="UOFS01000037">
    <property type="protein sequence ID" value="VAW98428.1"/>
    <property type="molecule type" value="Genomic_DNA"/>
</dbReference>
<keyword evidence="1" id="KW-1133">Transmembrane helix</keyword>
<feature type="transmembrane region" description="Helical" evidence="1">
    <location>
        <begin position="319"/>
        <end position="337"/>
    </location>
</feature>
<evidence type="ECO:0000256" key="1">
    <source>
        <dbReference type="SAM" id="Phobius"/>
    </source>
</evidence>
<dbReference type="AlphaFoldDB" id="A0A3B0ZXZ4"/>
<protein>
    <recommendedName>
        <fullName evidence="3">DUF4153 domain-containing protein</fullName>
    </recommendedName>
</protein>
<keyword evidence="1" id="KW-0472">Membrane</keyword>
<feature type="transmembrane region" description="Helical" evidence="1">
    <location>
        <begin position="343"/>
        <end position="366"/>
    </location>
</feature>
<feature type="transmembrane region" description="Helical" evidence="1">
    <location>
        <begin position="217"/>
        <end position="240"/>
    </location>
</feature>
<feature type="transmembrane region" description="Helical" evidence="1">
    <location>
        <begin position="252"/>
        <end position="273"/>
    </location>
</feature>
<feature type="transmembrane region" description="Helical" evidence="1">
    <location>
        <begin position="289"/>
        <end position="307"/>
    </location>
</feature>
<reference evidence="2" key="1">
    <citation type="submission" date="2018-06" db="EMBL/GenBank/DDBJ databases">
        <authorList>
            <person name="Zhirakovskaya E."/>
        </authorList>
    </citation>
    <scope>NUCLEOTIDE SEQUENCE</scope>
</reference>
<feature type="transmembrane region" description="Helical" evidence="1">
    <location>
        <begin position="20"/>
        <end position="40"/>
    </location>
</feature>
<feature type="transmembrane region" description="Helical" evidence="1">
    <location>
        <begin position="52"/>
        <end position="72"/>
    </location>
</feature>
<gene>
    <name evidence="2" type="ORF">MNBD_GAMMA22-2502</name>
</gene>
<sequence length="612" mass="69950">MLLGFKNSLNILPAVKFTVLRFPFASISAFCATLVLLGLVHDFNFLSNDNSFRLFIALLYSSLALTSLKLFVEARKWSLAKHSSVAIIVLLVISYFSWFILFKHEKIIIIFFSLVIALSLSFVPYINKSSSTSSFWFFNYETGVAISYALVASIVLGAGLSVILVSIEYLFDINMPSKIFVDTWLLTWGVFFPIYFLSNISKEFDFQEELCDFPRGISFITNYIFVPLMWAYMAILYAYFAKIIFQWELPRGNLGSVIIAFGTIGVLTKILSYPIRNNGTRLLMIFDRYFYYALIVPIILLAIAISIRIYDYGITESRYAVVLLGVWLAIIIAMTAIKKDRFHIKYIPMLFALLAFFASFGPWGAVSMSLNSQLSRFEATMQKHNLLVNGQAVKFQGKLLSFSERKHLSSLADYLMKNDYRLSHIKPFFKTLVTNSGAAQLTSSSYGGSRKIFDLMGIEHVNYWQKSDNLQRFNYKGDLNEINSNLVGIKNYDFIGQFSSYFKIRHLKTRTYHFRYDNVLQSIKISQNESKIIVQLEQGEALVFDIAQVVKKLQAQNVITITNDNIAGLTLIEKNANNSEVKLLLTRINGHVSDDKTIKIKNVNYLLMLRIK</sequence>
<evidence type="ECO:0000313" key="2">
    <source>
        <dbReference type="EMBL" id="VAW98428.1"/>
    </source>
</evidence>
<proteinExistence type="predicted"/>
<feature type="transmembrane region" description="Helical" evidence="1">
    <location>
        <begin position="84"/>
        <end position="101"/>
    </location>
</feature>
<organism evidence="2">
    <name type="scientific">hydrothermal vent metagenome</name>
    <dbReference type="NCBI Taxonomy" id="652676"/>
    <lineage>
        <taxon>unclassified sequences</taxon>
        <taxon>metagenomes</taxon>
        <taxon>ecological metagenomes</taxon>
    </lineage>
</organism>
<dbReference type="Pfam" id="PF13687">
    <property type="entry name" value="DUF4153"/>
    <property type="match status" value="1"/>
</dbReference>
<feature type="transmembrane region" description="Helical" evidence="1">
    <location>
        <begin position="179"/>
        <end position="197"/>
    </location>
</feature>